<evidence type="ECO:0000313" key="2">
    <source>
        <dbReference type="Proteomes" id="UP000799423"/>
    </source>
</evidence>
<dbReference type="CDD" id="cd07067">
    <property type="entry name" value="HP_PGM_like"/>
    <property type="match status" value="1"/>
</dbReference>
<dbReference type="GO" id="GO:0016791">
    <property type="term" value="F:phosphatase activity"/>
    <property type="evidence" value="ECO:0007669"/>
    <property type="project" value="TreeGrafter"/>
</dbReference>
<reference evidence="1" key="1">
    <citation type="submission" date="2020-01" db="EMBL/GenBank/DDBJ databases">
        <authorList>
            <consortium name="DOE Joint Genome Institute"/>
            <person name="Haridas S."/>
            <person name="Albert R."/>
            <person name="Binder M."/>
            <person name="Bloem J."/>
            <person name="Labutti K."/>
            <person name="Salamov A."/>
            <person name="Andreopoulos B."/>
            <person name="Baker S.E."/>
            <person name="Barry K."/>
            <person name="Bills G."/>
            <person name="Bluhm B.H."/>
            <person name="Cannon C."/>
            <person name="Castanera R."/>
            <person name="Culley D.E."/>
            <person name="Daum C."/>
            <person name="Ezra D."/>
            <person name="Gonzalez J.B."/>
            <person name="Henrissat B."/>
            <person name="Kuo A."/>
            <person name="Liang C."/>
            <person name="Lipzen A."/>
            <person name="Lutzoni F."/>
            <person name="Magnuson J."/>
            <person name="Mondo S."/>
            <person name="Nolan M."/>
            <person name="Ohm R."/>
            <person name="Pangilinan J."/>
            <person name="Park H.-J."/>
            <person name="Ramirez L."/>
            <person name="Alfaro M."/>
            <person name="Sun H."/>
            <person name="Tritt A."/>
            <person name="Yoshinaga Y."/>
            <person name="Zwiers L.-H."/>
            <person name="Turgeon B.G."/>
            <person name="Goodwin S.B."/>
            <person name="Spatafora J.W."/>
            <person name="Crous P.W."/>
            <person name="Grigoriev I.V."/>
        </authorList>
    </citation>
    <scope>NUCLEOTIDE SEQUENCE</scope>
    <source>
        <strain evidence="1">IPT5</strain>
    </source>
</reference>
<dbReference type="OrthoDB" id="496981at2759"/>
<dbReference type="InterPro" id="IPR029033">
    <property type="entry name" value="His_PPase_superfam"/>
</dbReference>
<evidence type="ECO:0000313" key="1">
    <source>
        <dbReference type="EMBL" id="KAF2844820.1"/>
    </source>
</evidence>
<dbReference type="PANTHER" id="PTHR48100">
    <property type="entry name" value="BROAD-SPECIFICITY PHOSPHATASE YOR283W-RELATED"/>
    <property type="match status" value="1"/>
</dbReference>
<accession>A0A6A7ANI7</accession>
<name>A0A6A7ANI7_9PLEO</name>
<organism evidence="1 2">
    <name type="scientific">Plenodomus tracheiphilus IPT5</name>
    <dbReference type="NCBI Taxonomy" id="1408161"/>
    <lineage>
        <taxon>Eukaryota</taxon>
        <taxon>Fungi</taxon>
        <taxon>Dikarya</taxon>
        <taxon>Ascomycota</taxon>
        <taxon>Pezizomycotina</taxon>
        <taxon>Dothideomycetes</taxon>
        <taxon>Pleosporomycetidae</taxon>
        <taxon>Pleosporales</taxon>
        <taxon>Pleosporineae</taxon>
        <taxon>Leptosphaeriaceae</taxon>
        <taxon>Plenodomus</taxon>
    </lineage>
</organism>
<dbReference type="SUPFAM" id="SSF53254">
    <property type="entry name" value="Phosphoglycerate mutase-like"/>
    <property type="match status" value="1"/>
</dbReference>
<dbReference type="Proteomes" id="UP000799423">
    <property type="component" value="Unassembled WGS sequence"/>
</dbReference>
<gene>
    <name evidence="1" type="ORF">T440DRAFT_473094</name>
</gene>
<keyword evidence="2" id="KW-1185">Reference proteome</keyword>
<dbReference type="InterPro" id="IPR050275">
    <property type="entry name" value="PGM_Phosphatase"/>
</dbReference>
<dbReference type="AlphaFoldDB" id="A0A6A7ANI7"/>
<dbReference type="PANTHER" id="PTHR48100:SF54">
    <property type="entry name" value="PHOSPHATASE SPAC5H10.03-RELATED"/>
    <property type="match status" value="1"/>
</dbReference>
<dbReference type="EMBL" id="MU006362">
    <property type="protein sequence ID" value="KAF2844820.1"/>
    <property type="molecule type" value="Genomic_DNA"/>
</dbReference>
<sequence length="253" mass="28701">MPPKIHLIRHAQGEHNATRDYTIRDAVLTPKGKEQCRTLRSAFQYHDEVDVVFASPLRRTIQTAALSLGPALARKDVPFILLPVLQEVSNIGCDVGIADTADDVTRLLPELFAEDEVEFDIEKIDASAVIKGWNTKQGYWAYEKEAISRRAADLRNLLFQRPEHQIVLVTHGAFAHFLTEDWDVEDPMTGTAYKNCEHRQFVFTDSSTAEDAHVMETPESRTKRGVKEVEDDPHVLQELKTVVQKDNRKGDIQ</sequence>
<proteinExistence type="predicted"/>
<protein>
    <submittedName>
        <fullName evidence="1">Phosphoglycerate mutase family protein-like protein</fullName>
    </submittedName>
</protein>
<dbReference type="SMART" id="SM00855">
    <property type="entry name" value="PGAM"/>
    <property type="match status" value="1"/>
</dbReference>
<dbReference type="Pfam" id="PF00300">
    <property type="entry name" value="His_Phos_1"/>
    <property type="match status" value="1"/>
</dbReference>
<dbReference type="InterPro" id="IPR013078">
    <property type="entry name" value="His_Pase_superF_clade-1"/>
</dbReference>
<dbReference type="Gene3D" id="3.40.50.1240">
    <property type="entry name" value="Phosphoglycerate mutase-like"/>
    <property type="match status" value="1"/>
</dbReference>
<dbReference type="GO" id="GO:0005737">
    <property type="term" value="C:cytoplasm"/>
    <property type="evidence" value="ECO:0007669"/>
    <property type="project" value="TreeGrafter"/>
</dbReference>